<gene>
    <name evidence="1" type="ORF">QC820_03955</name>
</gene>
<dbReference type="Pfam" id="PF05402">
    <property type="entry name" value="PqqD"/>
    <property type="match status" value="1"/>
</dbReference>
<dbReference type="InterPro" id="IPR008792">
    <property type="entry name" value="PQQD"/>
</dbReference>
<dbReference type="EMBL" id="JARWAL010000002">
    <property type="protein sequence ID" value="MDR5891958.1"/>
    <property type="molecule type" value="Genomic_DNA"/>
</dbReference>
<evidence type="ECO:0000313" key="1">
    <source>
        <dbReference type="EMBL" id="MDR5891958.1"/>
    </source>
</evidence>
<sequence length="94" mass="10504">MKSQLDINSCVKRSPLPLSSRVGDDLVLFSLSRGMYYGMPAVAKRIWDLMDEKVTISAICDQLMEEFSVDRDTCEAEVLGFIGQLEAEELVVSL</sequence>
<dbReference type="RefSeq" id="WP_309635863.1">
    <property type="nucleotide sequence ID" value="NZ_JARWAL010000002.1"/>
</dbReference>
<accession>A0ABU1GKF3</accession>
<proteinExistence type="predicted"/>
<reference evidence="1 2" key="1">
    <citation type="submission" date="2023-04" db="EMBL/GenBank/DDBJ databases">
        <title>A long-awaited taxogenomic arrangement of the family Halomonadaceae.</title>
        <authorList>
            <person name="De La Haba R."/>
            <person name="Chuvochina M."/>
            <person name="Wittouck S."/>
            <person name="Arahal D.R."/>
            <person name="Sanchez-Porro C."/>
            <person name="Hugenholtz P."/>
            <person name="Ventosa A."/>
        </authorList>
    </citation>
    <scope>NUCLEOTIDE SEQUENCE [LARGE SCALE GENOMIC DNA]</scope>
    <source>
        <strain evidence="1 2">DSM 17332</strain>
    </source>
</reference>
<protein>
    <submittedName>
        <fullName evidence="1">PqqD family peptide modification chaperone</fullName>
    </submittedName>
</protein>
<dbReference type="Proteomes" id="UP001252270">
    <property type="component" value="Unassembled WGS sequence"/>
</dbReference>
<comment type="caution">
    <text evidence="1">The sequence shown here is derived from an EMBL/GenBank/DDBJ whole genome shotgun (WGS) entry which is preliminary data.</text>
</comment>
<dbReference type="Gene3D" id="1.10.10.1150">
    <property type="entry name" value="Coenzyme PQQ synthesis protein D (PqqD)"/>
    <property type="match status" value="1"/>
</dbReference>
<organism evidence="1 2">
    <name type="scientific">Halomonas mongoliensis</name>
    <dbReference type="NCBI Taxonomy" id="321265"/>
    <lineage>
        <taxon>Bacteria</taxon>
        <taxon>Pseudomonadati</taxon>
        <taxon>Pseudomonadota</taxon>
        <taxon>Gammaproteobacteria</taxon>
        <taxon>Oceanospirillales</taxon>
        <taxon>Halomonadaceae</taxon>
        <taxon>Halomonas</taxon>
    </lineage>
</organism>
<evidence type="ECO:0000313" key="2">
    <source>
        <dbReference type="Proteomes" id="UP001252270"/>
    </source>
</evidence>
<name>A0ABU1GKF3_9GAMM</name>
<keyword evidence="2" id="KW-1185">Reference proteome</keyword>
<dbReference type="InterPro" id="IPR041881">
    <property type="entry name" value="PqqD_sf"/>
</dbReference>